<proteinExistence type="predicted"/>
<dbReference type="Proteomes" id="UP001054945">
    <property type="component" value="Unassembled WGS sequence"/>
</dbReference>
<protein>
    <submittedName>
        <fullName evidence="2">Uncharacterized protein</fullName>
    </submittedName>
</protein>
<feature type="region of interest" description="Disordered" evidence="1">
    <location>
        <begin position="1"/>
        <end position="66"/>
    </location>
</feature>
<sequence>MPFRDSEIPARGDKSSFIPKIRHPIPVLGDGGGLPGSSGESPSSRPPAPRGPAVAGAQKAISMSSL</sequence>
<keyword evidence="3" id="KW-1185">Reference proteome</keyword>
<evidence type="ECO:0000313" key="3">
    <source>
        <dbReference type="Proteomes" id="UP001054945"/>
    </source>
</evidence>
<evidence type="ECO:0000313" key="2">
    <source>
        <dbReference type="EMBL" id="GIY96958.1"/>
    </source>
</evidence>
<dbReference type="AlphaFoldDB" id="A0AAV4XQM0"/>
<evidence type="ECO:0000256" key="1">
    <source>
        <dbReference type="SAM" id="MobiDB-lite"/>
    </source>
</evidence>
<name>A0AAV4XQM0_CAEEX</name>
<organism evidence="2 3">
    <name type="scientific">Caerostris extrusa</name>
    <name type="common">Bark spider</name>
    <name type="synonym">Caerostris bankana</name>
    <dbReference type="NCBI Taxonomy" id="172846"/>
    <lineage>
        <taxon>Eukaryota</taxon>
        <taxon>Metazoa</taxon>
        <taxon>Ecdysozoa</taxon>
        <taxon>Arthropoda</taxon>
        <taxon>Chelicerata</taxon>
        <taxon>Arachnida</taxon>
        <taxon>Araneae</taxon>
        <taxon>Araneomorphae</taxon>
        <taxon>Entelegynae</taxon>
        <taxon>Araneoidea</taxon>
        <taxon>Araneidae</taxon>
        <taxon>Caerostris</taxon>
    </lineage>
</organism>
<comment type="caution">
    <text evidence="2">The sequence shown here is derived from an EMBL/GenBank/DDBJ whole genome shotgun (WGS) entry which is preliminary data.</text>
</comment>
<gene>
    <name evidence="2" type="ORF">CEXT_763991</name>
</gene>
<accession>A0AAV4XQM0</accession>
<reference evidence="2 3" key="1">
    <citation type="submission" date="2021-06" db="EMBL/GenBank/DDBJ databases">
        <title>Caerostris extrusa draft genome.</title>
        <authorList>
            <person name="Kono N."/>
            <person name="Arakawa K."/>
        </authorList>
    </citation>
    <scope>NUCLEOTIDE SEQUENCE [LARGE SCALE GENOMIC DNA]</scope>
</reference>
<dbReference type="EMBL" id="BPLR01018107">
    <property type="protein sequence ID" value="GIY96958.1"/>
    <property type="molecule type" value="Genomic_DNA"/>
</dbReference>
<feature type="compositionally biased region" description="Basic and acidic residues" evidence="1">
    <location>
        <begin position="1"/>
        <end position="14"/>
    </location>
</feature>